<name>A0ABQ3E5F1_9GAMM</name>
<dbReference type="RefSeq" id="WP_189445210.1">
    <property type="nucleotide sequence ID" value="NZ_BMZI01000006.1"/>
</dbReference>
<organism evidence="2 3">
    <name type="scientific">Salinicola rhizosphaerae</name>
    <dbReference type="NCBI Taxonomy" id="1443141"/>
    <lineage>
        <taxon>Bacteria</taxon>
        <taxon>Pseudomonadati</taxon>
        <taxon>Pseudomonadota</taxon>
        <taxon>Gammaproteobacteria</taxon>
        <taxon>Oceanospirillales</taxon>
        <taxon>Halomonadaceae</taxon>
        <taxon>Salinicola</taxon>
    </lineage>
</organism>
<evidence type="ECO:0000313" key="2">
    <source>
        <dbReference type="EMBL" id="GHB26594.1"/>
    </source>
</evidence>
<gene>
    <name evidence="2" type="ORF">GCM10009038_26560</name>
</gene>
<dbReference type="Pfam" id="PF11130">
    <property type="entry name" value="TraC_F_IV"/>
    <property type="match status" value="1"/>
</dbReference>
<feature type="compositionally biased region" description="Basic and acidic residues" evidence="1">
    <location>
        <begin position="616"/>
        <end position="632"/>
    </location>
</feature>
<dbReference type="InterPro" id="IPR025955">
    <property type="entry name" value="TraC/Conjuga_ATPase"/>
</dbReference>
<dbReference type="Gene3D" id="3.40.50.300">
    <property type="entry name" value="P-loop containing nucleotide triphosphate hydrolases"/>
    <property type="match status" value="2"/>
</dbReference>
<proteinExistence type="predicted"/>
<feature type="region of interest" description="Disordered" evidence="1">
    <location>
        <begin position="616"/>
        <end position="652"/>
    </location>
</feature>
<protein>
    <submittedName>
        <fullName evidence="2">Conjugative transfer ATPase, PFL_4706 family protein</fullName>
    </submittedName>
</protein>
<accession>A0ABQ3E5F1</accession>
<dbReference type="InterPro" id="IPR022303">
    <property type="entry name" value="Conjug_Trfer_ATPase"/>
</dbReference>
<dbReference type="Proteomes" id="UP000646745">
    <property type="component" value="Unassembled WGS sequence"/>
</dbReference>
<sequence length="984" mass="111465">MSLNALMNRWFGHADQREEDAANQEEGTSRGGRPTSVPRGKPITERDVDKLYERAPSFANYLPFIEYLPASQSFLMDDCRSVGIVAEIVPLATEGRSEEWLTAKRDLIEGAFQDALPQHDNSPWVAQIYAQDEVDYRDIMERLKAYIDCPDPESTRASSGLLETAYTQEWLGQFERHLKSISQEGGVFHDDVVTQTQWKGQTRRTRLVLYRRLNKQAQSGRGQPLTPEEEANMVYDRLASALEGVGLTLRRYDGRDFHRWMVVWLNPRPAMSPEDPQAFYDLVEYPGDDNLPYDYDLGGDVLFNAPESDADKGLWYFDGLPHRCLVVDELRRRPDIGHITGEVKRQGSKSKVSNALMDVLPEGTVMVLTIVASPQEPLEDHINRLKDKAHGDSVLAVSVRRDCEKAKEFMAERHYLYQSSLVFYVRGEDETDLRQKCQALSTKLYQSSLKPVEPEDEIASLNTYLRWMPMAFDPDKDARNRWYTAYNYVQHLANLSPFFGRARGTGRPGLTMFNRGGETLSFDPFHLADREKNAHAFISGPTGAGKSASLTAMCAQLMAVRRPRLFILEVGNSFGLLADYFERNGLSVNKVKLSPGSGVSLAPFLEAHRLLEDEHARRRAAEDAEARARGESVDDALPAPIEDDDEEEDLDEDKRDLLGEMEITARLMITGGEEEEERRFRRADRRMVRDAIMRAARLTFEEARPCKTEDVREAFFAISRDPDVHEETRRRANEMGMNIGLFCDGFDGEVFNSTGDPWPECDVTLVDLATYAREGYGAQLALSVISITNMITNLAERTQYDGRHIVQIIDESHVVTVNPLLSPFFVKVGKMGRKLMYWLWFATQNVEDFPDAAEKLLNMIEFWICLVMPPDEVQKIKRFKSLSPAQEELLLSASKISKKYTEGVVLASAVESLFRVVQPSLYLALSGTEGDEKKARRSIMLEKRCSELEAAIHIAKEMDAKRGFIDEAAFESGGLAQRDEDVAV</sequence>
<dbReference type="NCBIfam" id="TIGR03744">
    <property type="entry name" value="traC_PFL_4706"/>
    <property type="match status" value="1"/>
</dbReference>
<dbReference type="EMBL" id="BMZI01000006">
    <property type="protein sequence ID" value="GHB26594.1"/>
    <property type="molecule type" value="Genomic_DNA"/>
</dbReference>
<dbReference type="SUPFAM" id="SSF52540">
    <property type="entry name" value="P-loop containing nucleoside triphosphate hydrolases"/>
    <property type="match status" value="1"/>
</dbReference>
<comment type="caution">
    <text evidence="2">The sequence shown here is derived from an EMBL/GenBank/DDBJ whole genome shotgun (WGS) entry which is preliminary data.</text>
</comment>
<reference evidence="3" key="1">
    <citation type="journal article" date="2019" name="Int. J. Syst. Evol. Microbiol.">
        <title>The Global Catalogue of Microorganisms (GCM) 10K type strain sequencing project: providing services to taxonomists for standard genome sequencing and annotation.</title>
        <authorList>
            <consortium name="The Broad Institute Genomics Platform"/>
            <consortium name="The Broad Institute Genome Sequencing Center for Infectious Disease"/>
            <person name="Wu L."/>
            <person name="Ma J."/>
        </authorList>
    </citation>
    <scope>NUCLEOTIDE SEQUENCE [LARGE SCALE GENOMIC DNA]</scope>
    <source>
        <strain evidence="3">KCTC 32998</strain>
    </source>
</reference>
<keyword evidence="3" id="KW-1185">Reference proteome</keyword>
<evidence type="ECO:0000313" key="3">
    <source>
        <dbReference type="Proteomes" id="UP000646745"/>
    </source>
</evidence>
<feature type="region of interest" description="Disordered" evidence="1">
    <location>
        <begin position="14"/>
        <end position="46"/>
    </location>
</feature>
<dbReference type="InterPro" id="IPR027417">
    <property type="entry name" value="P-loop_NTPase"/>
</dbReference>
<dbReference type="PANTHER" id="PTHR30121:SF6">
    <property type="entry name" value="SLR6007 PROTEIN"/>
    <property type="match status" value="1"/>
</dbReference>
<evidence type="ECO:0000256" key="1">
    <source>
        <dbReference type="SAM" id="MobiDB-lite"/>
    </source>
</evidence>
<feature type="compositionally biased region" description="Acidic residues" evidence="1">
    <location>
        <begin position="641"/>
        <end position="651"/>
    </location>
</feature>
<dbReference type="InterPro" id="IPR051162">
    <property type="entry name" value="T4SS_component"/>
</dbReference>
<dbReference type="PANTHER" id="PTHR30121">
    <property type="entry name" value="UNCHARACTERIZED PROTEIN YJGR-RELATED"/>
    <property type="match status" value="1"/>
</dbReference>